<reference evidence="2" key="1">
    <citation type="journal article" date="2020" name="Stud. Mycol.">
        <title>101 Dothideomycetes genomes: a test case for predicting lifestyles and emergence of pathogens.</title>
        <authorList>
            <person name="Haridas S."/>
            <person name="Albert R."/>
            <person name="Binder M."/>
            <person name="Bloem J."/>
            <person name="Labutti K."/>
            <person name="Salamov A."/>
            <person name="Andreopoulos B."/>
            <person name="Baker S."/>
            <person name="Barry K."/>
            <person name="Bills G."/>
            <person name="Bluhm B."/>
            <person name="Cannon C."/>
            <person name="Castanera R."/>
            <person name="Culley D."/>
            <person name="Daum C."/>
            <person name="Ezra D."/>
            <person name="Gonzalez J."/>
            <person name="Henrissat B."/>
            <person name="Kuo A."/>
            <person name="Liang C."/>
            <person name="Lipzen A."/>
            <person name="Lutzoni F."/>
            <person name="Magnuson J."/>
            <person name="Mondo S."/>
            <person name="Nolan M."/>
            <person name="Ohm R."/>
            <person name="Pangilinan J."/>
            <person name="Park H.-J."/>
            <person name="Ramirez L."/>
            <person name="Alfaro M."/>
            <person name="Sun H."/>
            <person name="Tritt A."/>
            <person name="Yoshinaga Y."/>
            <person name="Zwiers L.-H."/>
            <person name="Turgeon B."/>
            <person name="Goodwin S."/>
            <person name="Spatafora J."/>
            <person name="Crous P."/>
            <person name="Grigoriev I."/>
        </authorList>
    </citation>
    <scope>NUCLEOTIDE SEQUENCE</scope>
    <source>
        <strain evidence="2">CBS 121739</strain>
    </source>
</reference>
<proteinExistence type="predicted"/>
<dbReference type="Proteomes" id="UP000799437">
    <property type="component" value="Unassembled WGS sequence"/>
</dbReference>
<name>A0A6A6WLQ4_9PEZI</name>
<sequence length="310" mass="33694">MGSPNTPSAEHNMPTTVHPPSPPNPSADHGVIPHMASPDANAPSPPAGDWDPSEVAPETAMKLLCRAVTSLAFATGDVPPTPPVSRPSTPRRSLGNNTRPRTPSRPATPVSSADLTSLAHKHIQLGSPEACEQEPATVVVGHDTEDVQLQRISIARKFFSKRPPAISLEDYLLRLQRYCPMSTAVYLAACAYIYKLAVEDKIVPVTGRTIHRLVLAALRVAMKALEDLKYPHSRYAGVGGVSERELQHLEISLCYLTDFDLQLSQETMVRKTTMLQQTAAQLSAARSKLPLSFQLDPNLPLRVKRAAVQV</sequence>
<dbReference type="RefSeq" id="XP_033605586.1">
    <property type="nucleotide sequence ID" value="XM_033743104.1"/>
</dbReference>
<dbReference type="CDD" id="cd20558">
    <property type="entry name" value="CYCLIN_ScPCL7-like"/>
    <property type="match status" value="1"/>
</dbReference>
<dbReference type="GeneID" id="54484158"/>
<dbReference type="Gene3D" id="1.10.472.10">
    <property type="entry name" value="Cyclin-like"/>
    <property type="match status" value="1"/>
</dbReference>
<organism evidence="2 3">
    <name type="scientific">Pseudovirgaria hyperparasitica</name>
    <dbReference type="NCBI Taxonomy" id="470096"/>
    <lineage>
        <taxon>Eukaryota</taxon>
        <taxon>Fungi</taxon>
        <taxon>Dikarya</taxon>
        <taxon>Ascomycota</taxon>
        <taxon>Pezizomycotina</taxon>
        <taxon>Dothideomycetes</taxon>
        <taxon>Dothideomycetes incertae sedis</taxon>
        <taxon>Acrospermales</taxon>
        <taxon>Acrospermaceae</taxon>
        <taxon>Pseudovirgaria</taxon>
    </lineage>
</organism>
<dbReference type="PANTHER" id="PTHR15615">
    <property type="match status" value="1"/>
</dbReference>
<evidence type="ECO:0000313" key="3">
    <source>
        <dbReference type="Proteomes" id="UP000799437"/>
    </source>
</evidence>
<feature type="compositionally biased region" description="Polar residues" evidence="1">
    <location>
        <begin position="1"/>
        <end position="15"/>
    </location>
</feature>
<dbReference type="AlphaFoldDB" id="A0A6A6WLQ4"/>
<feature type="compositionally biased region" description="Low complexity" evidence="1">
    <location>
        <begin position="86"/>
        <end position="113"/>
    </location>
</feature>
<dbReference type="EMBL" id="ML996565">
    <property type="protein sequence ID" value="KAF2763135.1"/>
    <property type="molecule type" value="Genomic_DNA"/>
</dbReference>
<keyword evidence="3" id="KW-1185">Reference proteome</keyword>
<protein>
    <submittedName>
        <fullName evidence="2">Cyclin-domain-containing protein</fullName>
    </submittedName>
</protein>
<dbReference type="GO" id="GO:0000307">
    <property type="term" value="C:cyclin-dependent protein kinase holoenzyme complex"/>
    <property type="evidence" value="ECO:0007669"/>
    <property type="project" value="TreeGrafter"/>
</dbReference>
<dbReference type="GO" id="GO:0005634">
    <property type="term" value="C:nucleus"/>
    <property type="evidence" value="ECO:0007669"/>
    <property type="project" value="TreeGrafter"/>
</dbReference>
<dbReference type="GO" id="GO:0016538">
    <property type="term" value="F:cyclin-dependent protein serine/threonine kinase regulator activity"/>
    <property type="evidence" value="ECO:0007669"/>
    <property type="project" value="TreeGrafter"/>
</dbReference>
<dbReference type="InterPro" id="IPR013922">
    <property type="entry name" value="Cyclin_PHO80-like"/>
</dbReference>
<feature type="region of interest" description="Disordered" evidence="1">
    <location>
        <begin position="1"/>
        <end position="54"/>
    </location>
</feature>
<accession>A0A6A6WLQ4</accession>
<dbReference type="OrthoDB" id="5304883at2759"/>
<dbReference type="GO" id="GO:0019901">
    <property type="term" value="F:protein kinase binding"/>
    <property type="evidence" value="ECO:0007669"/>
    <property type="project" value="InterPro"/>
</dbReference>
<evidence type="ECO:0000313" key="2">
    <source>
        <dbReference type="EMBL" id="KAF2763135.1"/>
    </source>
</evidence>
<dbReference type="PANTHER" id="PTHR15615:SF32">
    <property type="entry name" value="PROTEIN KINASE COMPLEX COMPONENT, PUTATIVE (AFU_ORTHOLOGUE AFUA_2G07660)-RELATED"/>
    <property type="match status" value="1"/>
</dbReference>
<dbReference type="Pfam" id="PF08613">
    <property type="entry name" value="Cyclin"/>
    <property type="match status" value="1"/>
</dbReference>
<evidence type="ECO:0000256" key="1">
    <source>
        <dbReference type="SAM" id="MobiDB-lite"/>
    </source>
</evidence>
<feature type="region of interest" description="Disordered" evidence="1">
    <location>
        <begin position="74"/>
        <end position="114"/>
    </location>
</feature>
<gene>
    <name evidence="2" type="ORF">EJ05DRAFT_472067</name>
</gene>